<reference evidence="3 4" key="1">
    <citation type="submission" date="2019-10" db="EMBL/GenBank/DDBJ databases">
        <title>Description of Paenibacillus humi sp. nov.</title>
        <authorList>
            <person name="Carlier A."/>
            <person name="Qi S."/>
        </authorList>
    </citation>
    <scope>NUCLEOTIDE SEQUENCE [LARGE SCALE GENOMIC DNA]</scope>
    <source>
        <strain evidence="3 4">LMG 31461</strain>
    </source>
</reference>
<sequence>MKFTQRVFSLFLTLLLVCAFTLTSAVFAVVNLQAQTDKSTYAPGDTVRVTVTSPVQWDIVMKVIDSNGSIFYTDAKSAKSNSTGNTTLTFTLGSWIGQYTIVVGGNGNSTSSITATPMVIKVATVGGGSGGGFGGPGPVTTNDPDQLVKITNSLKLINNSNASDKEIQEAINTASEQLNKILTELSTLTDPDKSKQVLQSILENITLMASLSSKVSAVNQSIALTEKIIPLAGSVRKLTNDQGLSDDSKLMTTVIDLVNSVNQKAGTLDSTQFKMNTSGKETKIVVEADALQKQIQSADQTTNALSNLLNQNHFSDLVNKLEKQVIIKVSKDTTVGDITNVTIPSSSLSDLKTKNVNLVVNIDGVVLKFSPNSLPVVDSNKVKSIEVRVSQPTDSKSLLDKKPSYADTINVPVNDLNVSSTKDDNTETLLNNQFSDKIVISMSLNGVDKSKVDVNQIAPQYFNPTTGKWELIPGGKYNEKTNSIEFNVSHFSTYTLMQINKSFDDVQGRWSETYISQAFAKGIVTGRSDSLFDPTANVTRAEFAVMLSNTLGLTTSSSIMPFKDVATDAWYANEVASVYKAGFIDGVTSEQFAPNAKITREQMATMIGRALEKVKNTKTVTNADSSKILTLFSDRNEISDWATNNMALSVREGLLSGTSDTTLSPSQVASREQAAKVMLILFEK</sequence>
<evidence type="ECO:0000256" key="1">
    <source>
        <dbReference type="SAM" id="SignalP"/>
    </source>
</evidence>
<dbReference type="PANTHER" id="PTHR43308:SF5">
    <property type="entry name" value="S-LAYER PROTEIN _ PEPTIDOGLYCAN ENDO-BETA-N-ACETYLGLUCOSAMINIDASE"/>
    <property type="match status" value="1"/>
</dbReference>
<dbReference type="InterPro" id="IPR051465">
    <property type="entry name" value="Cell_Envelope_Struct_Comp"/>
</dbReference>
<gene>
    <name evidence="3" type="ORF">GC096_10915</name>
</gene>
<evidence type="ECO:0000259" key="2">
    <source>
        <dbReference type="PROSITE" id="PS51272"/>
    </source>
</evidence>
<dbReference type="Pfam" id="PF00395">
    <property type="entry name" value="SLH"/>
    <property type="match status" value="3"/>
</dbReference>
<protein>
    <recommendedName>
        <fullName evidence="2">SLH domain-containing protein</fullName>
    </recommendedName>
</protein>
<feature type="domain" description="SLH" evidence="2">
    <location>
        <begin position="562"/>
        <end position="621"/>
    </location>
</feature>
<keyword evidence="4" id="KW-1185">Reference proteome</keyword>
<feature type="signal peptide" evidence="1">
    <location>
        <begin position="1"/>
        <end position="28"/>
    </location>
</feature>
<feature type="domain" description="SLH" evidence="2">
    <location>
        <begin position="498"/>
        <end position="561"/>
    </location>
</feature>
<name>A0ABX1X7X1_9BACL</name>
<evidence type="ECO:0000313" key="3">
    <source>
        <dbReference type="EMBL" id="NOU64540.1"/>
    </source>
</evidence>
<dbReference type="RefSeq" id="WP_171630262.1">
    <property type="nucleotide sequence ID" value="NZ_WHNY01000035.1"/>
</dbReference>
<evidence type="ECO:0000313" key="4">
    <source>
        <dbReference type="Proteomes" id="UP000653578"/>
    </source>
</evidence>
<dbReference type="PROSITE" id="PS51272">
    <property type="entry name" value="SLH"/>
    <property type="match status" value="3"/>
</dbReference>
<feature type="chain" id="PRO_5046757542" description="SLH domain-containing protein" evidence="1">
    <location>
        <begin position="29"/>
        <end position="684"/>
    </location>
</feature>
<keyword evidence="1" id="KW-0732">Signal</keyword>
<organism evidence="3 4">
    <name type="scientific">Paenibacillus plantarum</name>
    <dbReference type="NCBI Taxonomy" id="2654975"/>
    <lineage>
        <taxon>Bacteria</taxon>
        <taxon>Bacillati</taxon>
        <taxon>Bacillota</taxon>
        <taxon>Bacilli</taxon>
        <taxon>Bacillales</taxon>
        <taxon>Paenibacillaceae</taxon>
        <taxon>Paenibacillus</taxon>
    </lineage>
</organism>
<dbReference type="InterPro" id="IPR001119">
    <property type="entry name" value="SLH_dom"/>
</dbReference>
<accession>A0ABX1X7X1</accession>
<feature type="domain" description="SLH" evidence="2">
    <location>
        <begin position="629"/>
        <end position="684"/>
    </location>
</feature>
<dbReference type="PANTHER" id="PTHR43308">
    <property type="entry name" value="OUTER MEMBRANE PROTEIN ALPHA-RELATED"/>
    <property type="match status" value="1"/>
</dbReference>
<dbReference type="Proteomes" id="UP000653578">
    <property type="component" value="Unassembled WGS sequence"/>
</dbReference>
<comment type="caution">
    <text evidence="3">The sequence shown here is derived from an EMBL/GenBank/DDBJ whole genome shotgun (WGS) entry which is preliminary data.</text>
</comment>
<proteinExistence type="predicted"/>
<dbReference type="EMBL" id="WHNY01000035">
    <property type="protein sequence ID" value="NOU64540.1"/>
    <property type="molecule type" value="Genomic_DNA"/>
</dbReference>